<dbReference type="InterPro" id="IPR014717">
    <property type="entry name" value="Transl_elong_EF1B/ribsomal_bS6"/>
</dbReference>
<comment type="caution">
    <text evidence="1">The sequence shown here is derived from an EMBL/GenBank/DDBJ whole genome shotgun (WGS) entry which is preliminary data.</text>
</comment>
<keyword evidence="2" id="KW-1185">Reference proteome</keyword>
<sequence>MLLFKKIFIKLSAVLKRVGILLLDKGVALQKLQNVGTNNLPFRMRKDGVYYKEGSRKRTKMPEETKPIVVTPMC</sequence>
<gene>
    <name evidence="1" type="ORF">NPIL_72601</name>
</gene>
<proteinExistence type="predicted"/>
<dbReference type="OrthoDB" id="268530at2759"/>
<dbReference type="Proteomes" id="UP000887013">
    <property type="component" value="Unassembled WGS sequence"/>
</dbReference>
<organism evidence="1 2">
    <name type="scientific">Nephila pilipes</name>
    <name type="common">Giant wood spider</name>
    <name type="synonym">Nephila maculata</name>
    <dbReference type="NCBI Taxonomy" id="299642"/>
    <lineage>
        <taxon>Eukaryota</taxon>
        <taxon>Metazoa</taxon>
        <taxon>Ecdysozoa</taxon>
        <taxon>Arthropoda</taxon>
        <taxon>Chelicerata</taxon>
        <taxon>Arachnida</taxon>
        <taxon>Araneae</taxon>
        <taxon>Araneomorphae</taxon>
        <taxon>Entelegynae</taxon>
        <taxon>Araneoidea</taxon>
        <taxon>Nephilidae</taxon>
        <taxon>Nephila</taxon>
    </lineage>
</organism>
<evidence type="ECO:0000313" key="1">
    <source>
        <dbReference type="EMBL" id="GFU00275.1"/>
    </source>
</evidence>
<dbReference type="Gene3D" id="3.30.70.60">
    <property type="match status" value="1"/>
</dbReference>
<dbReference type="EMBL" id="BMAW01027086">
    <property type="protein sequence ID" value="GFU00275.1"/>
    <property type="molecule type" value="Genomic_DNA"/>
</dbReference>
<name>A0A8X6UB67_NEPPI</name>
<reference evidence="1" key="1">
    <citation type="submission" date="2020-08" db="EMBL/GenBank/DDBJ databases">
        <title>Multicomponent nature underlies the extraordinary mechanical properties of spider dragline silk.</title>
        <authorList>
            <person name="Kono N."/>
            <person name="Nakamura H."/>
            <person name="Mori M."/>
            <person name="Yoshida Y."/>
            <person name="Ohtoshi R."/>
            <person name="Malay A.D."/>
            <person name="Moran D.A.P."/>
            <person name="Tomita M."/>
            <person name="Numata K."/>
            <person name="Arakawa K."/>
        </authorList>
    </citation>
    <scope>NUCLEOTIDE SEQUENCE</scope>
</reference>
<dbReference type="AlphaFoldDB" id="A0A8X6UB67"/>
<accession>A0A8X6UB67</accession>
<protein>
    <submittedName>
        <fullName evidence="1">Uncharacterized protein</fullName>
    </submittedName>
</protein>
<evidence type="ECO:0000313" key="2">
    <source>
        <dbReference type="Proteomes" id="UP000887013"/>
    </source>
</evidence>